<feature type="chain" id="PRO_5046374760" description="DUF4440 domain-containing protein" evidence="1">
    <location>
        <begin position="24"/>
        <end position="139"/>
    </location>
</feature>
<evidence type="ECO:0000313" key="3">
    <source>
        <dbReference type="Proteomes" id="UP001500185"/>
    </source>
</evidence>
<reference evidence="3" key="1">
    <citation type="journal article" date="2019" name="Int. J. Syst. Evol. Microbiol.">
        <title>The Global Catalogue of Microorganisms (GCM) 10K type strain sequencing project: providing services to taxonomists for standard genome sequencing and annotation.</title>
        <authorList>
            <consortium name="The Broad Institute Genomics Platform"/>
            <consortium name="The Broad Institute Genome Sequencing Center for Infectious Disease"/>
            <person name="Wu L."/>
            <person name="Ma J."/>
        </authorList>
    </citation>
    <scope>NUCLEOTIDE SEQUENCE [LARGE SCALE GENOMIC DNA]</scope>
    <source>
        <strain evidence="3">JCM 16231</strain>
    </source>
</reference>
<name>A0ABP3VER8_9FLAO</name>
<keyword evidence="3" id="KW-1185">Reference proteome</keyword>
<evidence type="ECO:0008006" key="4">
    <source>
        <dbReference type="Google" id="ProtNLM"/>
    </source>
</evidence>
<evidence type="ECO:0000256" key="1">
    <source>
        <dbReference type="SAM" id="SignalP"/>
    </source>
</evidence>
<comment type="caution">
    <text evidence="2">The sequence shown here is derived from an EMBL/GenBank/DDBJ whole genome shotgun (WGS) entry which is preliminary data.</text>
</comment>
<feature type="signal peptide" evidence="1">
    <location>
        <begin position="1"/>
        <end position="23"/>
    </location>
</feature>
<organism evidence="2 3">
    <name type="scientific">Psychroflexus lacisalsi</name>
    <dbReference type="NCBI Taxonomy" id="503928"/>
    <lineage>
        <taxon>Bacteria</taxon>
        <taxon>Pseudomonadati</taxon>
        <taxon>Bacteroidota</taxon>
        <taxon>Flavobacteriia</taxon>
        <taxon>Flavobacteriales</taxon>
        <taxon>Flavobacteriaceae</taxon>
        <taxon>Psychroflexus</taxon>
    </lineage>
</organism>
<dbReference type="Proteomes" id="UP001500185">
    <property type="component" value="Unassembled WGS sequence"/>
</dbReference>
<sequence length="139" mass="16099">MIPLKIYVLMFAAALLLPKGVQAQLTKNERTMKHIYEMVQKNSTTSGEIKALTPKVKWDKFKNDQEIDERYTITFIAIMKNKWHSLEFNDLAFLSERNNTVIVSGKVSGKEPAECEYISNTFKHSWTLQDEKIIGFSEH</sequence>
<proteinExistence type="predicted"/>
<gene>
    <name evidence="2" type="ORF">GCM10009433_04860</name>
</gene>
<keyword evidence="1" id="KW-0732">Signal</keyword>
<protein>
    <recommendedName>
        <fullName evidence="4">DUF4440 domain-containing protein</fullName>
    </recommendedName>
</protein>
<evidence type="ECO:0000313" key="2">
    <source>
        <dbReference type="EMBL" id="GAA0753132.1"/>
    </source>
</evidence>
<dbReference type="EMBL" id="BAAAGG010000005">
    <property type="protein sequence ID" value="GAA0753132.1"/>
    <property type="molecule type" value="Genomic_DNA"/>
</dbReference>
<accession>A0ABP3VER8</accession>